<comment type="caution">
    <text evidence="3">The sequence shown here is derived from an EMBL/GenBank/DDBJ whole genome shotgun (WGS) entry which is preliminary data.</text>
</comment>
<dbReference type="Gene3D" id="1.10.287.1490">
    <property type="match status" value="1"/>
</dbReference>
<feature type="coiled-coil region" evidence="1">
    <location>
        <begin position="565"/>
        <end position="648"/>
    </location>
</feature>
<keyword evidence="1" id="KW-0175">Coiled coil</keyword>
<name>A0A816QZD9_9BILA</name>
<sequence length="933" mass="109152">MAESNAITSGSGSVNQDDDDSFNSLPPGVLRHLGNMHEDAQHFKRENKRLNQKKNEKDEARIDIEKYIDDILLKSDELMKKLEEQADELRNLEINKTNIYVEQLEKVDAAALEEINVGEYEGKMADLQRELQLHEKQRIEFNNELEIIMKEMSNIQSTQLELRRQLDKIQEELLEHERLLTEAMNERGRCEEKVEELRKLIESIEENIKVNQKQIETLTAQQRELETQQKDLEQQISQLNASIIKTEALLRDKEAKVARLEKDVQECQEKIKNLEKELEHVREQIQTISEKIEKINQEIVNCEQKFQEFDSERKALELERQTKVKQLQMQEEQQAAAVESLENERNRLEELKMKQTDETNSLREQKETAVNERQTAETEHKEAEKALTNAKQKERDTNNQYQRALNEEQRIKSQLDRVIREETAAKYAMQAAESRVKNLEPTESLWNLVGAIVPVLGGFTQSEVQKVNRVRTELDRAREKYETKQAQVSELREKYATAKDHRKDAAKLRDDAKKDATKQQTITQVKLQNFNTCKATADRLIEEHRSSLRKQQQTETSFRMVSINLQKAQAQCASTTNELKHNEQEKATYGNQINELKSNLDDMREDLNRHQRTIDAHRTTMDENREALQEKQLQCQLEQSKLQLLKGESENLKRLHGDLTNTEKAKVREMTYQNELLQAELKTVDDLRTEINTKKESLKSLNEQYVINTKDLENIILESKRLKTEKTTLNQALQQSKIDLSDAETQYREVNRKYCAQKNKVETLRQNADMLDKRNIQISANVQFKQETLNKKNLQIGQNKIAISEVDGKINAERLRFDHGQKLIKTANKDSVTMKENIERIEKEISNKQVRFNELKEQLTQLHANAEATEDMKQENYKRLEKIEKELARLQQDYSELQKDHATKMHSVVKLEKPVVQTINNSNILTNKQKTTV</sequence>
<dbReference type="AlphaFoldDB" id="A0A816QZD9"/>
<reference evidence="3" key="1">
    <citation type="submission" date="2021-02" db="EMBL/GenBank/DDBJ databases">
        <authorList>
            <person name="Nowell W R."/>
        </authorList>
    </citation>
    <scope>NUCLEOTIDE SEQUENCE</scope>
</reference>
<dbReference type="PANTHER" id="PTHR43977">
    <property type="entry name" value="STRUCTURAL MAINTENANCE OF CHROMOSOMES PROTEIN 3"/>
    <property type="match status" value="1"/>
</dbReference>
<evidence type="ECO:0000313" key="4">
    <source>
        <dbReference type="Proteomes" id="UP000663824"/>
    </source>
</evidence>
<feature type="compositionally biased region" description="Polar residues" evidence="2">
    <location>
        <begin position="1"/>
        <end position="15"/>
    </location>
</feature>
<proteinExistence type="predicted"/>
<accession>A0A816QZD9</accession>
<evidence type="ECO:0000256" key="1">
    <source>
        <dbReference type="SAM" id="Coils"/>
    </source>
</evidence>
<dbReference type="SUPFAM" id="SSF57997">
    <property type="entry name" value="Tropomyosin"/>
    <property type="match status" value="1"/>
</dbReference>
<evidence type="ECO:0000256" key="2">
    <source>
        <dbReference type="SAM" id="MobiDB-lite"/>
    </source>
</evidence>
<protein>
    <submittedName>
        <fullName evidence="3">Uncharacterized protein</fullName>
    </submittedName>
</protein>
<feature type="coiled-coil region" evidence="1">
    <location>
        <begin position="684"/>
        <end position="753"/>
    </location>
</feature>
<feature type="region of interest" description="Disordered" evidence="2">
    <location>
        <begin position="1"/>
        <end position="56"/>
    </location>
</feature>
<feature type="compositionally biased region" description="Basic and acidic residues" evidence="2">
    <location>
        <begin position="35"/>
        <end position="44"/>
    </location>
</feature>
<organism evidence="3 4">
    <name type="scientific">Rotaria magnacalcarata</name>
    <dbReference type="NCBI Taxonomy" id="392030"/>
    <lineage>
        <taxon>Eukaryota</taxon>
        <taxon>Metazoa</taxon>
        <taxon>Spiralia</taxon>
        <taxon>Gnathifera</taxon>
        <taxon>Rotifera</taxon>
        <taxon>Eurotatoria</taxon>
        <taxon>Bdelloidea</taxon>
        <taxon>Philodinida</taxon>
        <taxon>Philodinidae</taxon>
        <taxon>Rotaria</taxon>
    </lineage>
</organism>
<dbReference type="Proteomes" id="UP000663824">
    <property type="component" value="Unassembled WGS sequence"/>
</dbReference>
<feature type="coiled-coil region" evidence="1">
    <location>
        <begin position="464"/>
        <end position="501"/>
    </location>
</feature>
<feature type="coiled-coil region" evidence="1">
    <location>
        <begin position="824"/>
        <end position="900"/>
    </location>
</feature>
<feature type="region of interest" description="Disordered" evidence="2">
    <location>
        <begin position="354"/>
        <end position="398"/>
    </location>
</feature>
<evidence type="ECO:0000313" key="3">
    <source>
        <dbReference type="EMBL" id="CAF2068302.1"/>
    </source>
</evidence>
<feature type="compositionally biased region" description="Basic and acidic residues" evidence="2">
    <location>
        <begin position="354"/>
        <end position="397"/>
    </location>
</feature>
<dbReference type="EMBL" id="CAJNRE010007832">
    <property type="protein sequence ID" value="CAF2068302.1"/>
    <property type="molecule type" value="Genomic_DNA"/>
</dbReference>
<gene>
    <name evidence="3" type="ORF">MBJ925_LOCUS16248</name>
</gene>